<dbReference type="GO" id="GO:0005524">
    <property type="term" value="F:ATP binding"/>
    <property type="evidence" value="ECO:0007669"/>
    <property type="project" value="UniProtKB-KW"/>
</dbReference>
<organism evidence="1 2">
    <name type="scientific">Paracidovorax wautersii</name>
    <dbReference type="NCBI Taxonomy" id="1177982"/>
    <lineage>
        <taxon>Bacteria</taxon>
        <taxon>Pseudomonadati</taxon>
        <taxon>Pseudomonadota</taxon>
        <taxon>Betaproteobacteria</taxon>
        <taxon>Burkholderiales</taxon>
        <taxon>Comamonadaceae</taxon>
        <taxon>Paracidovorax</taxon>
    </lineage>
</organism>
<evidence type="ECO:0000313" key="2">
    <source>
        <dbReference type="Proteomes" id="UP000461670"/>
    </source>
</evidence>
<reference evidence="2" key="1">
    <citation type="journal article" date="2020" name="MBio">
        <title>Horizontal gene transfer to a defensive symbiont with a reduced genome amongst a multipartite beetle microbiome.</title>
        <authorList>
            <person name="Waterworth S.C."/>
            <person name="Florez L.V."/>
            <person name="Rees E.R."/>
            <person name="Hertweck C."/>
            <person name="Kaltenpoth M."/>
            <person name="Kwan J.C."/>
        </authorList>
    </citation>
    <scope>NUCLEOTIDE SEQUENCE [LARGE SCALE GENOMIC DNA]</scope>
</reference>
<proteinExistence type="predicted"/>
<dbReference type="SUPFAM" id="SSF52540">
    <property type="entry name" value="P-loop containing nucleoside triphosphate hydrolases"/>
    <property type="match status" value="1"/>
</dbReference>
<comment type="caution">
    <text evidence="1">The sequence shown here is derived from an EMBL/GenBank/DDBJ whole genome shotgun (WGS) entry which is preliminary data.</text>
</comment>
<dbReference type="EMBL" id="WNDQ01000004">
    <property type="protein sequence ID" value="KAF1023510.1"/>
    <property type="molecule type" value="Genomic_DNA"/>
</dbReference>
<keyword evidence="1" id="KW-0547">Nucleotide-binding</keyword>
<sequence>MNTPSAVPEAAPVAVDILSAEKTYPNGTVALQPVDLKIHEGEFVTLLGPSG</sequence>
<keyword evidence="1" id="KW-0067">ATP-binding</keyword>
<evidence type="ECO:0000313" key="1">
    <source>
        <dbReference type="EMBL" id="KAF1023510.1"/>
    </source>
</evidence>
<dbReference type="InterPro" id="IPR027417">
    <property type="entry name" value="P-loop_NTPase"/>
</dbReference>
<dbReference type="Proteomes" id="UP000461670">
    <property type="component" value="Unassembled WGS sequence"/>
</dbReference>
<gene>
    <name evidence="1" type="primary">yadG</name>
    <name evidence="1" type="ORF">GAK30_00461</name>
</gene>
<name>A0A7V8FRQ9_9BURK</name>
<accession>A0A7V8FRQ9</accession>
<dbReference type="Gene3D" id="3.40.50.300">
    <property type="entry name" value="P-loop containing nucleotide triphosphate hydrolases"/>
    <property type="match status" value="1"/>
</dbReference>
<dbReference type="AlphaFoldDB" id="A0A7V8FRQ9"/>
<protein>
    <submittedName>
        <fullName evidence="1">Putative ABC transporter ATP-binding protein YadG</fullName>
    </submittedName>
</protein>